<keyword evidence="7" id="KW-0966">Cell projection</keyword>
<sequence length="431" mass="48878">MSSSRNGRPCEPSEREDTQAVRFDSPLQEPTWGRRRRQAREEQPTARQEITEEELRRELALLGFNGIPRERLLEFKQDLEQLMERRAGLIPGPEGDMARGAQNELASETSPSSSDPWSDENPWPGDAWRPDSQQQESTHCPPSDHAVDPAQHCAANADTGRGVWAELSSWQAPSANQPPSRGAVVTGQSRGNTEPEWPPRPTGAPQSDSYSKHTVAIGRRWPSAPSSSNTPRLSSQRGEQLIALSNSPEGSSSSQDIPGPRPVMKRKVLRRRHDGQTLVSDESVISETDSDIWEPRAVFQGETITDSDSLSSDMQSSRWIHRPTDWDRHKSFIRPRMEPLIDGYRKRTDPVAKYMHYKQSWDSMQMSVEKGRRELCWGIREQMLYKSPQVISRPAQVYVPNSYVVPTEKKRYALRWGVRYDLVNGIIPQAH</sequence>
<dbReference type="InterPro" id="IPR052319">
    <property type="entry name" value="Centriolar_ciliogenesis_assoc"/>
</dbReference>
<proteinExistence type="inferred from homology"/>
<reference evidence="10" key="1">
    <citation type="journal article" date="2022" name="bioRxiv">
        <title>Sequencing and chromosome-scale assembly of the giantPleurodeles waltlgenome.</title>
        <authorList>
            <person name="Brown T."/>
            <person name="Elewa A."/>
            <person name="Iarovenko S."/>
            <person name="Subramanian E."/>
            <person name="Araus A.J."/>
            <person name="Petzold A."/>
            <person name="Susuki M."/>
            <person name="Suzuki K.-i.T."/>
            <person name="Hayashi T."/>
            <person name="Toyoda A."/>
            <person name="Oliveira C."/>
            <person name="Osipova E."/>
            <person name="Leigh N.D."/>
            <person name="Simon A."/>
            <person name="Yun M.H."/>
        </authorList>
    </citation>
    <scope>NUCLEOTIDE SEQUENCE</scope>
    <source>
        <strain evidence="10">20211129_DDA</strain>
        <tissue evidence="10">Liver</tissue>
    </source>
</reference>
<protein>
    <recommendedName>
        <fullName evidence="9">Centriolar and ciliogenesis-associated protein HYLS1 C-terminal domain-containing protein</fullName>
    </recommendedName>
</protein>
<feature type="compositionally biased region" description="Low complexity" evidence="8">
    <location>
        <begin position="107"/>
        <end position="124"/>
    </location>
</feature>
<evidence type="ECO:0000256" key="7">
    <source>
        <dbReference type="ARBA" id="ARBA00023273"/>
    </source>
</evidence>
<keyword evidence="6" id="KW-0206">Cytoskeleton</keyword>
<feature type="region of interest" description="Disordered" evidence="8">
    <location>
        <begin position="244"/>
        <end position="263"/>
    </location>
</feature>
<gene>
    <name evidence="10" type="ORF">NDU88_004612</name>
</gene>
<keyword evidence="4" id="KW-0963">Cytoplasm</keyword>
<comment type="similarity">
    <text evidence="3">Belongs to the HYLS1 family.</text>
</comment>
<evidence type="ECO:0000256" key="8">
    <source>
        <dbReference type="SAM" id="MobiDB-lite"/>
    </source>
</evidence>
<comment type="caution">
    <text evidence="10">The sequence shown here is derived from an EMBL/GenBank/DDBJ whole genome shotgun (WGS) entry which is preliminary data.</text>
</comment>
<feature type="compositionally biased region" description="Polar residues" evidence="8">
    <location>
        <begin position="224"/>
        <end position="238"/>
    </location>
</feature>
<evidence type="ECO:0000256" key="3">
    <source>
        <dbReference type="ARBA" id="ARBA00010091"/>
    </source>
</evidence>
<evidence type="ECO:0000256" key="1">
    <source>
        <dbReference type="ARBA" id="ARBA00004114"/>
    </source>
</evidence>
<evidence type="ECO:0000256" key="6">
    <source>
        <dbReference type="ARBA" id="ARBA00023212"/>
    </source>
</evidence>
<dbReference type="InterPro" id="IPR027918">
    <property type="entry name" value="HYLS1_C_dom"/>
</dbReference>
<organism evidence="10 11">
    <name type="scientific">Pleurodeles waltl</name>
    <name type="common">Iberian ribbed newt</name>
    <dbReference type="NCBI Taxonomy" id="8319"/>
    <lineage>
        <taxon>Eukaryota</taxon>
        <taxon>Metazoa</taxon>
        <taxon>Chordata</taxon>
        <taxon>Craniata</taxon>
        <taxon>Vertebrata</taxon>
        <taxon>Euteleostomi</taxon>
        <taxon>Amphibia</taxon>
        <taxon>Batrachia</taxon>
        <taxon>Caudata</taxon>
        <taxon>Salamandroidea</taxon>
        <taxon>Salamandridae</taxon>
        <taxon>Pleurodelinae</taxon>
        <taxon>Pleurodeles</taxon>
    </lineage>
</organism>
<evidence type="ECO:0000256" key="5">
    <source>
        <dbReference type="ARBA" id="ARBA00022794"/>
    </source>
</evidence>
<evidence type="ECO:0000256" key="4">
    <source>
        <dbReference type="ARBA" id="ARBA00022490"/>
    </source>
</evidence>
<dbReference type="EMBL" id="JANPWB010000011">
    <property type="protein sequence ID" value="KAJ1126204.1"/>
    <property type="molecule type" value="Genomic_DNA"/>
</dbReference>
<dbReference type="Proteomes" id="UP001066276">
    <property type="component" value="Chromosome 7"/>
</dbReference>
<name>A0AAV7PGA8_PLEWA</name>
<dbReference type="Pfam" id="PF15311">
    <property type="entry name" value="HYLS1_C"/>
    <property type="match status" value="1"/>
</dbReference>
<feature type="region of interest" description="Disordered" evidence="8">
    <location>
        <begin position="86"/>
        <end position="238"/>
    </location>
</feature>
<feature type="region of interest" description="Disordered" evidence="8">
    <location>
        <begin position="1"/>
        <end position="51"/>
    </location>
</feature>
<evidence type="ECO:0000313" key="10">
    <source>
        <dbReference type="EMBL" id="KAJ1126204.1"/>
    </source>
</evidence>
<dbReference type="GO" id="GO:0097730">
    <property type="term" value="C:non-motile cilium"/>
    <property type="evidence" value="ECO:0007669"/>
    <property type="project" value="TreeGrafter"/>
</dbReference>
<accession>A0AAV7PGA8</accession>
<dbReference type="GO" id="GO:0060271">
    <property type="term" value="P:cilium assembly"/>
    <property type="evidence" value="ECO:0007669"/>
    <property type="project" value="TreeGrafter"/>
</dbReference>
<comment type="subcellular location">
    <subcellularLocation>
        <location evidence="2">Cell projection</location>
        <location evidence="2">Cilium</location>
    </subcellularLocation>
    <subcellularLocation>
        <location evidence="1">Cytoplasm</location>
        <location evidence="1">Cytoskeleton</location>
        <location evidence="1">Microtubule organizing center</location>
        <location evidence="1">Centrosome</location>
        <location evidence="1">Centriole</location>
    </subcellularLocation>
</comment>
<feature type="compositionally biased region" description="Polar residues" evidence="8">
    <location>
        <begin position="131"/>
        <end position="140"/>
    </location>
</feature>
<dbReference type="AlphaFoldDB" id="A0AAV7PGA8"/>
<keyword evidence="5" id="KW-0970">Cilium biogenesis/degradation</keyword>
<feature type="domain" description="Centriolar and ciliogenesis-associated protein HYLS1 C-terminal" evidence="9">
    <location>
        <begin position="333"/>
        <end position="422"/>
    </location>
</feature>
<feature type="compositionally biased region" description="Polar residues" evidence="8">
    <location>
        <begin position="244"/>
        <end position="256"/>
    </location>
</feature>
<keyword evidence="11" id="KW-1185">Reference proteome</keyword>
<dbReference type="GO" id="GO:0005814">
    <property type="term" value="C:centriole"/>
    <property type="evidence" value="ECO:0007669"/>
    <property type="project" value="UniProtKB-SubCell"/>
</dbReference>
<dbReference type="PANTHER" id="PTHR34174:SF1">
    <property type="entry name" value="CENTRIOLAR AND CILIOGENESIS-ASSOCIATED PROTEIN HYLS1"/>
    <property type="match status" value="1"/>
</dbReference>
<feature type="compositionally biased region" description="Basic and acidic residues" evidence="8">
    <location>
        <begin position="39"/>
        <end position="51"/>
    </location>
</feature>
<evidence type="ECO:0000313" key="11">
    <source>
        <dbReference type="Proteomes" id="UP001066276"/>
    </source>
</evidence>
<evidence type="ECO:0000256" key="2">
    <source>
        <dbReference type="ARBA" id="ARBA00004138"/>
    </source>
</evidence>
<evidence type="ECO:0000259" key="9">
    <source>
        <dbReference type="Pfam" id="PF15311"/>
    </source>
</evidence>
<feature type="compositionally biased region" description="Polar residues" evidence="8">
    <location>
        <begin position="168"/>
        <end position="179"/>
    </location>
</feature>
<dbReference type="PANTHER" id="PTHR34174">
    <property type="entry name" value="HYDROLETHALUS SYNDROME PROTEIN 1"/>
    <property type="match status" value="1"/>
</dbReference>